<dbReference type="Proteomes" id="UP000659904">
    <property type="component" value="Unassembled WGS sequence"/>
</dbReference>
<dbReference type="AlphaFoldDB" id="A0A8J3P2I4"/>
<sequence>MDLDDVYETGPTDAELAAIELEWPLIAAELELTSAEITVLTANNPTELDWRRLRRAERQRLRALADLLDLTAAGLHAPAVDGRCGHVATRAA</sequence>
<dbReference type="Pfam" id="PF19801">
    <property type="entry name" value="DUF6284"/>
    <property type="match status" value="1"/>
</dbReference>
<organism evidence="1 2">
    <name type="scientific">Catellatospora citrea</name>
    <dbReference type="NCBI Taxonomy" id="53366"/>
    <lineage>
        <taxon>Bacteria</taxon>
        <taxon>Bacillati</taxon>
        <taxon>Actinomycetota</taxon>
        <taxon>Actinomycetes</taxon>
        <taxon>Micromonosporales</taxon>
        <taxon>Micromonosporaceae</taxon>
        <taxon>Catellatospora</taxon>
    </lineage>
</organism>
<dbReference type="RefSeq" id="WP_120317587.1">
    <property type="nucleotide sequence ID" value="NZ_BONH01000037.1"/>
</dbReference>
<accession>A0A8J3P2I4</accession>
<dbReference type="EMBL" id="BONH01000037">
    <property type="protein sequence ID" value="GIG01277.1"/>
    <property type="molecule type" value="Genomic_DNA"/>
</dbReference>
<name>A0A8J3P2I4_9ACTN</name>
<comment type="caution">
    <text evidence="1">The sequence shown here is derived from an EMBL/GenBank/DDBJ whole genome shotgun (WGS) entry which is preliminary data.</text>
</comment>
<evidence type="ECO:0000313" key="2">
    <source>
        <dbReference type="Proteomes" id="UP000659904"/>
    </source>
</evidence>
<proteinExistence type="predicted"/>
<gene>
    <name evidence="1" type="ORF">Cci01nite_63700</name>
</gene>
<keyword evidence="2" id="KW-1185">Reference proteome</keyword>
<dbReference type="InterPro" id="IPR046251">
    <property type="entry name" value="DUF6284"/>
</dbReference>
<evidence type="ECO:0000313" key="1">
    <source>
        <dbReference type="EMBL" id="GIG01277.1"/>
    </source>
</evidence>
<reference evidence="1 2" key="1">
    <citation type="submission" date="2021-01" db="EMBL/GenBank/DDBJ databases">
        <title>Whole genome shotgun sequence of Catellatospora citrea NBRC 14495.</title>
        <authorList>
            <person name="Komaki H."/>
            <person name="Tamura T."/>
        </authorList>
    </citation>
    <scope>NUCLEOTIDE SEQUENCE [LARGE SCALE GENOMIC DNA]</scope>
    <source>
        <strain evidence="1 2">NBRC 14495</strain>
    </source>
</reference>
<protein>
    <submittedName>
        <fullName evidence="1">Uncharacterized protein</fullName>
    </submittedName>
</protein>